<dbReference type="Proteomes" id="UP000515124">
    <property type="component" value="Unplaced"/>
</dbReference>
<dbReference type="SUPFAM" id="SSF56672">
    <property type="entry name" value="DNA/RNA polymerases"/>
    <property type="match status" value="1"/>
</dbReference>
<dbReference type="KEGG" id="pavi:110770129"/>
<keyword evidence="1" id="KW-1185">Reference proteome</keyword>
<dbReference type="AlphaFoldDB" id="A0A6P5TS01"/>
<proteinExistence type="predicted"/>
<gene>
    <name evidence="2" type="primary">LOC110770129</name>
</gene>
<dbReference type="CDD" id="cd09272">
    <property type="entry name" value="RNase_HI_RT_Ty1"/>
    <property type="match status" value="1"/>
</dbReference>
<protein>
    <submittedName>
        <fullName evidence="2">Uncharacterized protein LOC110770129</fullName>
    </submittedName>
</protein>
<organism evidence="1 2">
    <name type="scientific">Prunus avium</name>
    <name type="common">Cherry</name>
    <name type="synonym">Cerasus avium</name>
    <dbReference type="NCBI Taxonomy" id="42229"/>
    <lineage>
        <taxon>Eukaryota</taxon>
        <taxon>Viridiplantae</taxon>
        <taxon>Streptophyta</taxon>
        <taxon>Embryophyta</taxon>
        <taxon>Tracheophyta</taxon>
        <taxon>Spermatophyta</taxon>
        <taxon>Magnoliopsida</taxon>
        <taxon>eudicotyledons</taxon>
        <taxon>Gunneridae</taxon>
        <taxon>Pentapetalae</taxon>
        <taxon>rosids</taxon>
        <taxon>fabids</taxon>
        <taxon>Rosales</taxon>
        <taxon>Rosaceae</taxon>
        <taxon>Amygdaloideae</taxon>
        <taxon>Amygdaleae</taxon>
        <taxon>Prunus</taxon>
    </lineage>
</organism>
<sequence length="177" mass="20394">MSYAVNSVCQYMPAPTDAHFHLVKRILRYVQGTFNYGISFTTGPWELSVYSDADWAMDINTRRSNTGFVVFLGNNLVSWQFKKQSSVSRSSIKAEYKALANTSTNLAWVRQVRQVLQDLKIYLPQPPMIHCDNLSALTLSSNPVYHSRIKHLDIDFQFVQEKVQKKDLIVQYVPIEE</sequence>
<dbReference type="PANTHER" id="PTHR11439:SF524">
    <property type="entry name" value="RNA-DIRECTED DNA POLYMERASE, PROTEIN KINASE RLK-PELLE-DLSV FAMILY"/>
    <property type="match status" value="1"/>
</dbReference>
<dbReference type="RefSeq" id="XP_021829902.1">
    <property type="nucleotide sequence ID" value="XM_021974210.1"/>
</dbReference>
<dbReference type="GeneID" id="110770129"/>
<reference evidence="2" key="1">
    <citation type="submission" date="2025-08" db="UniProtKB">
        <authorList>
            <consortium name="RefSeq"/>
        </authorList>
    </citation>
    <scope>IDENTIFICATION</scope>
</reference>
<evidence type="ECO:0000313" key="1">
    <source>
        <dbReference type="Proteomes" id="UP000515124"/>
    </source>
</evidence>
<accession>A0A6P5TS01</accession>
<dbReference type="InterPro" id="IPR043502">
    <property type="entry name" value="DNA/RNA_pol_sf"/>
</dbReference>
<dbReference type="PANTHER" id="PTHR11439">
    <property type="entry name" value="GAG-POL-RELATED RETROTRANSPOSON"/>
    <property type="match status" value="1"/>
</dbReference>
<name>A0A6P5TS01_PRUAV</name>
<evidence type="ECO:0000313" key="2">
    <source>
        <dbReference type="RefSeq" id="XP_021829902.1"/>
    </source>
</evidence>